<dbReference type="Ensembl" id="ENSORLT00000014146.2">
    <property type="protein sequence ID" value="ENSORLP00000014145.2"/>
    <property type="gene ID" value="ENSORLG00000011290.2"/>
</dbReference>
<organism evidence="4 5">
    <name type="scientific">Oryzias latipes</name>
    <name type="common">Japanese rice fish</name>
    <name type="synonym">Japanese killifish</name>
    <dbReference type="NCBI Taxonomy" id="8090"/>
    <lineage>
        <taxon>Eukaryota</taxon>
        <taxon>Metazoa</taxon>
        <taxon>Chordata</taxon>
        <taxon>Craniata</taxon>
        <taxon>Vertebrata</taxon>
        <taxon>Euteleostomi</taxon>
        <taxon>Actinopterygii</taxon>
        <taxon>Neopterygii</taxon>
        <taxon>Teleostei</taxon>
        <taxon>Neoteleostei</taxon>
        <taxon>Acanthomorphata</taxon>
        <taxon>Ovalentaria</taxon>
        <taxon>Atherinomorphae</taxon>
        <taxon>Beloniformes</taxon>
        <taxon>Adrianichthyidae</taxon>
        <taxon>Oryziinae</taxon>
        <taxon>Oryzias</taxon>
    </lineage>
</organism>
<dbReference type="InterPro" id="IPR051296">
    <property type="entry name" value="Cdc42_Effector_BORG/CEP"/>
</dbReference>
<comment type="similarity">
    <text evidence="2">Belongs to the BORG/CEP family.</text>
</comment>
<reference evidence="4 5" key="1">
    <citation type="journal article" date="2007" name="Nature">
        <title>The medaka draft genome and insights into vertebrate genome evolution.</title>
        <authorList>
            <person name="Kasahara M."/>
            <person name="Naruse K."/>
            <person name="Sasaki S."/>
            <person name="Nakatani Y."/>
            <person name="Qu W."/>
            <person name="Ahsan B."/>
            <person name="Yamada T."/>
            <person name="Nagayasu Y."/>
            <person name="Doi K."/>
            <person name="Kasai Y."/>
            <person name="Jindo T."/>
            <person name="Kobayashi D."/>
            <person name="Shimada A."/>
            <person name="Toyoda A."/>
            <person name="Kuroki Y."/>
            <person name="Fujiyama A."/>
            <person name="Sasaki T."/>
            <person name="Shimizu A."/>
            <person name="Asakawa S."/>
            <person name="Shimizu N."/>
            <person name="Hashimoto S."/>
            <person name="Yang J."/>
            <person name="Lee Y."/>
            <person name="Matsushima K."/>
            <person name="Sugano S."/>
            <person name="Sakaizumi M."/>
            <person name="Narita T."/>
            <person name="Ohishi K."/>
            <person name="Haga S."/>
            <person name="Ohta F."/>
            <person name="Nomoto H."/>
            <person name="Nogata K."/>
            <person name="Morishita T."/>
            <person name="Endo T."/>
            <person name="Shin-I T."/>
            <person name="Takeda H."/>
            <person name="Morishita S."/>
            <person name="Kohara Y."/>
        </authorList>
    </citation>
    <scope>NUCLEOTIDE SEQUENCE [LARGE SCALE GENOMIC DNA]</scope>
    <source>
        <strain evidence="4 5">Hd-rR</strain>
    </source>
</reference>
<evidence type="ECO:0000256" key="2">
    <source>
        <dbReference type="ARBA" id="ARBA00010770"/>
    </source>
</evidence>
<evidence type="ECO:0000256" key="1">
    <source>
        <dbReference type="ARBA" id="ARBA00004184"/>
    </source>
</evidence>
<dbReference type="STRING" id="8090.ENSORLP00000014145"/>
<dbReference type="InterPro" id="IPR000095">
    <property type="entry name" value="CRIB_dom"/>
</dbReference>
<dbReference type="CDD" id="cd00132">
    <property type="entry name" value="CRIB"/>
    <property type="match status" value="1"/>
</dbReference>
<feature type="domain" description="CRIB" evidence="3">
    <location>
        <begin position="17"/>
        <end position="31"/>
    </location>
</feature>
<dbReference type="PANTHER" id="PTHR15344">
    <property type="entry name" value="CDC42 EFFECTOR PROTEIN BORG"/>
    <property type="match status" value="1"/>
</dbReference>
<evidence type="ECO:0000313" key="5">
    <source>
        <dbReference type="Proteomes" id="UP000001038"/>
    </source>
</evidence>
<evidence type="ECO:0000313" key="4">
    <source>
        <dbReference type="Ensembl" id="ENSORLP00000014145.2"/>
    </source>
</evidence>
<reference evidence="4" key="3">
    <citation type="submission" date="2025-09" db="UniProtKB">
        <authorList>
            <consortium name="Ensembl"/>
        </authorList>
    </citation>
    <scope>IDENTIFICATION</scope>
    <source>
        <strain evidence="4">Hd-rR</strain>
    </source>
</reference>
<dbReference type="GeneTree" id="ENSGT00940000162969"/>
<accession>H2M6P8</accession>
<sequence>MPLHKSSRAPRLDPTMISAPLGDFRHTMHIGRGGDAFGDTSFLSKVDSGKATPDLPAAESELTVNHSDLHTEAPGIPQDTQLKHSESLSSLTLDLDLDLDLGPSMLGDVLGVMDGLSLEPHDTDPRSMTQKPESRTRACLQKLNKTRNEINHICVFSVLQANFLNFFFFKPTFIKVQECALGESKKQILATICMAHNPQTKLVLEASYCLSHVLVVTLGRNITSNSI</sequence>
<dbReference type="InterPro" id="IPR029273">
    <property type="entry name" value="Cdc42_effect-like"/>
</dbReference>
<dbReference type="HOGENOM" id="CLU_3074024_0_0_1"/>
<dbReference type="GO" id="GO:0007266">
    <property type="term" value="P:Rho protein signal transduction"/>
    <property type="evidence" value="ECO:0000318"/>
    <property type="project" value="GO_Central"/>
</dbReference>
<dbReference type="Pfam" id="PF14957">
    <property type="entry name" value="BORG_CEP"/>
    <property type="match status" value="1"/>
</dbReference>
<dbReference type="GO" id="GO:0031267">
    <property type="term" value="F:small GTPase binding"/>
    <property type="evidence" value="ECO:0000318"/>
    <property type="project" value="GO_Central"/>
</dbReference>
<dbReference type="GO" id="GO:0031274">
    <property type="term" value="P:positive regulation of pseudopodium assembly"/>
    <property type="evidence" value="ECO:0000318"/>
    <property type="project" value="GO_Central"/>
</dbReference>
<dbReference type="Proteomes" id="UP000001038">
    <property type="component" value="Chromosome 16"/>
</dbReference>
<dbReference type="GO" id="GO:0012505">
    <property type="term" value="C:endomembrane system"/>
    <property type="evidence" value="ECO:0007669"/>
    <property type="project" value="UniProtKB-SubCell"/>
</dbReference>
<keyword evidence="5" id="KW-1185">Reference proteome</keyword>
<dbReference type="Bgee" id="ENSORLG00000011290">
    <property type="expression patterns" value="Expressed in muscle tissue and 14 other cell types or tissues"/>
</dbReference>
<dbReference type="PROSITE" id="PS50108">
    <property type="entry name" value="CRIB"/>
    <property type="match status" value="1"/>
</dbReference>
<dbReference type="GO" id="GO:0005856">
    <property type="term" value="C:cytoskeleton"/>
    <property type="evidence" value="ECO:0000318"/>
    <property type="project" value="GO_Central"/>
</dbReference>
<dbReference type="GO" id="GO:0008360">
    <property type="term" value="P:regulation of cell shape"/>
    <property type="evidence" value="ECO:0000318"/>
    <property type="project" value="GO_Central"/>
</dbReference>
<comment type="subcellular location">
    <subcellularLocation>
        <location evidence="1">Endomembrane system</location>
        <topology evidence="1">Peripheral membrane protein</topology>
    </subcellularLocation>
</comment>
<proteinExistence type="inferred from homology"/>
<dbReference type="SMART" id="SM00285">
    <property type="entry name" value="PBD"/>
    <property type="match status" value="1"/>
</dbReference>
<evidence type="ECO:0000259" key="3">
    <source>
        <dbReference type="PROSITE" id="PS50108"/>
    </source>
</evidence>
<dbReference type="AlphaFoldDB" id="H2M6P8"/>
<dbReference type="GO" id="GO:0005737">
    <property type="term" value="C:cytoplasm"/>
    <property type="evidence" value="ECO:0000318"/>
    <property type="project" value="GO_Central"/>
</dbReference>
<dbReference type="PANTHER" id="PTHR15344:SF15">
    <property type="entry name" value="CDC42 EFFECTOR PROTEIN 5"/>
    <property type="match status" value="1"/>
</dbReference>
<dbReference type="Pfam" id="PF00786">
    <property type="entry name" value="PBD"/>
    <property type="match status" value="1"/>
</dbReference>
<dbReference type="GO" id="GO:0030838">
    <property type="term" value="P:positive regulation of actin filament polymerization"/>
    <property type="evidence" value="ECO:0000318"/>
    <property type="project" value="GO_Central"/>
</dbReference>
<dbReference type="InParanoid" id="H2M6P8"/>
<dbReference type="GO" id="GO:0005886">
    <property type="term" value="C:plasma membrane"/>
    <property type="evidence" value="ECO:0000318"/>
    <property type="project" value="GO_Central"/>
</dbReference>
<reference evidence="4" key="2">
    <citation type="submission" date="2025-08" db="UniProtKB">
        <authorList>
            <consortium name="Ensembl"/>
        </authorList>
    </citation>
    <scope>IDENTIFICATION</scope>
    <source>
        <strain evidence="4">Hd-rR</strain>
    </source>
</reference>
<name>H2M6P8_ORYLA</name>
<protein>
    <submittedName>
        <fullName evidence="4">CDC42 effector protein (Rho GTPase binding) 5</fullName>
    </submittedName>
</protein>